<organism evidence="1">
    <name type="scientific">Anguilla anguilla</name>
    <name type="common">European freshwater eel</name>
    <name type="synonym">Muraena anguilla</name>
    <dbReference type="NCBI Taxonomy" id="7936"/>
    <lineage>
        <taxon>Eukaryota</taxon>
        <taxon>Metazoa</taxon>
        <taxon>Chordata</taxon>
        <taxon>Craniata</taxon>
        <taxon>Vertebrata</taxon>
        <taxon>Euteleostomi</taxon>
        <taxon>Actinopterygii</taxon>
        <taxon>Neopterygii</taxon>
        <taxon>Teleostei</taxon>
        <taxon>Anguilliformes</taxon>
        <taxon>Anguillidae</taxon>
        <taxon>Anguilla</taxon>
    </lineage>
</organism>
<accession>A0A0E9XG06</accession>
<protein>
    <submittedName>
        <fullName evidence="1">Uncharacterized protein</fullName>
    </submittedName>
</protein>
<proteinExistence type="predicted"/>
<name>A0A0E9XG06_ANGAN</name>
<reference evidence="1" key="2">
    <citation type="journal article" date="2015" name="Fish Shellfish Immunol.">
        <title>Early steps in the European eel (Anguilla anguilla)-Vibrio vulnificus interaction in the gills: Role of the RtxA13 toxin.</title>
        <authorList>
            <person name="Callol A."/>
            <person name="Pajuelo D."/>
            <person name="Ebbesson L."/>
            <person name="Teles M."/>
            <person name="MacKenzie S."/>
            <person name="Amaro C."/>
        </authorList>
    </citation>
    <scope>NUCLEOTIDE SEQUENCE</scope>
</reference>
<evidence type="ECO:0000313" key="1">
    <source>
        <dbReference type="EMBL" id="JAI00624.1"/>
    </source>
</evidence>
<sequence>MNHSFKVFWREKSILKDMKTESGEREHIQPKGWLLLKLATGKYLFFFSSLGTTVSRNNLQDP</sequence>
<dbReference type="AlphaFoldDB" id="A0A0E9XG06"/>
<reference evidence="1" key="1">
    <citation type="submission" date="2014-11" db="EMBL/GenBank/DDBJ databases">
        <authorList>
            <person name="Amaro Gonzalez C."/>
        </authorList>
    </citation>
    <scope>NUCLEOTIDE SEQUENCE</scope>
</reference>
<dbReference type="EMBL" id="GBXM01007954">
    <property type="protein sequence ID" value="JAI00624.1"/>
    <property type="molecule type" value="Transcribed_RNA"/>
</dbReference>